<keyword evidence="2 4" id="KW-0863">Zinc-finger</keyword>
<feature type="region of interest" description="Disordered" evidence="5">
    <location>
        <begin position="382"/>
        <end position="408"/>
    </location>
</feature>
<dbReference type="PANTHER" id="PTHR43102:SF2">
    <property type="entry name" value="GAF DOMAIN-CONTAINING PROTEIN"/>
    <property type="match status" value="1"/>
</dbReference>
<feature type="domain" description="FYVE-type" evidence="6">
    <location>
        <begin position="23"/>
        <end position="83"/>
    </location>
</feature>
<proteinExistence type="predicted"/>
<organism evidence="7 8">
    <name type="scientific">Lagenidium giganteum</name>
    <dbReference type="NCBI Taxonomy" id="4803"/>
    <lineage>
        <taxon>Eukaryota</taxon>
        <taxon>Sar</taxon>
        <taxon>Stramenopiles</taxon>
        <taxon>Oomycota</taxon>
        <taxon>Peronosporomycetes</taxon>
        <taxon>Pythiales</taxon>
        <taxon>Pythiaceae</taxon>
    </lineage>
</organism>
<keyword evidence="8" id="KW-1185">Reference proteome</keyword>
<dbReference type="PROSITE" id="PS50178">
    <property type="entry name" value="ZF_FYVE"/>
    <property type="match status" value="1"/>
</dbReference>
<evidence type="ECO:0000256" key="3">
    <source>
        <dbReference type="ARBA" id="ARBA00022833"/>
    </source>
</evidence>
<dbReference type="InterPro" id="IPR013083">
    <property type="entry name" value="Znf_RING/FYVE/PHD"/>
</dbReference>
<dbReference type="GO" id="GO:0008270">
    <property type="term" value="F:zinc ion binding"/>
    <property type="evidence" value="ECO:0007669"/>
    <property type="project" value="UniProtKB-KW"/>
</dbReference>
<evidence type="ECO:0000259" key="6">
    <source>
        <dbReference type="PROSITE" id="PS50178"/>
    </source>
</evidence>
<evidence type="ECO:0000313" key="8">
    <source>
        <dbReference type="Proteomes" id="UP001146120"/>
    </source>
</evidence>
<dbReference type="AlphaFoldDB" id="A0AAV2ZAT3"/>
<feature type="compositionally biased region" description="Basic and acidic residues" evidence="5">
    <location>
        <begin position="393"/>
        <end position="403"/>
    </location>
</feature>
<evidence type="ECO:0000256" key="1">
    <source>
        <dbReference type="ARBA" id="ARBA00022723"/>
    </source>
</evidence>
<dbReference type="PANTHER" id="PTHR43102">
    <property type="entry name" value="SLR1143 PROTEIN"/>
    <property type="match status" value="1"/>
</dbReference>
<protein>
    <recommendedName>
        <fullName evidence="6">FYVE-type domain-containing protein</fullName>
    </recommendedName>
</protein>
<feature type="region of interest" description="Disordered" evidence="5">
    <location>
        <begin position="324"/>
        <end position="355"/>
    </location>
</feature>
<dbReference type="InterPro" id="IPR017455">
    <property type="entry name" value="Znf_FYVE-rel"/>
</dbReference>
<dbReference type="SUPFAM" id="SSF55781">
    <property type="entry name" value="GAF domain-like"/>
    <property type="match status" value="1"/>
</dbReference>
<evidence type="ECO:0000313" key="7">
    <source>
        <dbReference type="EMBL" id="DBA02995.1"/>
    </source>
</evidence>
<reference evidence="7" key="1">
    <citation type="submission" date="2022-11" db="EMBL/GenBank/DDBJ databases">
        <authorList>
            <person name="Morgan W.R."/>
            <person name="Tartar A."/>
        </authorList>
    </citation>
    <scope>NUCLEOTIDE SEQUENCE</scope>
    <source>
        <strain evidence="7">ARSEF 373</strain>
    </source>
</reference>
<dbReference type="SUPFAM" id="SSF57903">
    <property type="entry name" value="FYVE/PHD zinc finger"/>
    <property type="match status" value="1"/>
</dbReference>
<comment type="caution">
    <text evidence="7">The sequence shown here is derived from an EMBL/GenBank/DDBJ whole genome shotgun (WGS) entry which is preliminary data.</text>
</comment>
<dbReference type="InterPro" id="IPR000306">
    <property type="entry name" value="Znf_FYVE"/>
</dbReference>
<name>A0AAV2ZAT3_9STRA</name>
<dbReference type="Gene3D" id="3.30.40.10">
    <property type="entry name" value="Zinc/RING finger domain, C3HC4 (zinc finger)"/>
    <property type="match status" value="1"/>
</dbReference>
<dbReference type="EMBL" id="DAKRPA010000024">
    <property type="protein sequence ID" value="DBA02995.1"/>
    <property type="molecule type" value="Genomic_DNA"/>
</dbReference>
<reference evidence="7" key="2">
    <citation type="journal article" date="2023" name="Microbiol Resour">
        <title>Decontamination and Annotation of the Draft Genome Sequence of the Oomycete Lagenidium giganteum ARSEF 373.</title>
        <authorList>
            <person name="Morgan W.R."/>
            <person name="Tartar A."/>
        </authorList>
    </citation>
    <scope>NUCLEOTIDE SEQUENCE</scope>
    <source>
        <strain evidence="7">ARSEF 373</strain>
    </source>
</reference>
<dbReference type="Pfam" id="PF01363">
    <property type="entry name" value="FYVE"/>
    <property type="match status" value="1"/>
</dbReference>
<dbReference type="Proteomes" id="UP001146120">
    <property type="component" value="Unassembled WGS sequence"/>
</dbReference>
<gene>
    <name evidence="7" type="ORF">N0F65_003183</name>
</gene>
<dbReference type="InterPro" id="IPR011011">
    <property type="entry name" value="Znf_FYVE_PHD"/>
</dbReference>
<accession>A0AAV2ZAT3</accession>
<evidence type="ECO:0000256" key="5">
    <source>
        <dbReference type="SAM" id="MobiDB-lite"/>
    </source>
</evidence>
<keyword evidence="1" id="KW-0479">Metal-binding</keyword>
<sequence length="422" mass="46775">MPNALSSGSKILSGVAITAWKRDESVGRCGVCTKKFSVLRRKHHCRVCGDICCRRCLGFCLVDIPSAGIDLAYTCAKCIRRHSHKQSIVDEIAHLARSFDEQYERGLRRSRSGIIPPVSPKQHMSFSPTSVSSFGSALTPCSSPRSRSHSQDHKVIVSQFHHKKLHSVCSVLSDYLECVGGAIALVDDQYIWVLAYKGLRARALHSDTFTSICLQSVKSTEPFSGTQLRYQDHDSRTRNERGNSGFQFFAAAPIFNRDTNARRLGCVMALDTATRDPGSSKKVQKTMANLARLVSNILVEEKNILRIFSSGDFKLFASNALDVSPRPSPSAEMRNPLVSPASSPICSPSGARLSRSHSYSLGEETSFFSRYIRDFGDMNNYQSPAASRKHAHSNPEPKTDMGRPIRHRREFFPDNNAFLAAA</sequence>
<evidence type="ECO:0000256" key="2">
    <source>
        <dbReference type="ARBA" id="ARBA00022771"/>
    </source>
</evidence>
<dbReference type="SMART" id="SM00064">
    <property type="entry name" value="FYVE"/>
    <property type="match status" value="1"/>
</dbReference>
<keyword evidence="3" id="KW-0862">Zinc</keyword>
<evidence type="ECO:0000256" key="4">
    <source>
        <dbReference type="PROSITE-ProRule" id="PRU00091"/>
    </source>
</evidence>